<dbReference type="OrthoDB" id="5372734at2759"/>
<dbReference type="AlphaFoldDB" id="A0A0D1ZI02"/>
<name>A0A0D1ZI02_9EURO</name>
<organism evidence="2 3">
    <name type="scientific">Cladophialophora immunda</name>
    <dbReference type="NCBI Taxonomy" id="569365"/>
    <lineage>
        <taxon>Eukaryota</taxon>
        <taxon>Fungi</taxon>
        <taxon>Dikarya</taxon>
        <taxon>Ascomycota</taxon>
        <taxon>Pezizomycotina</taxon>
        <taxon>Eurotiomycetes</taxon>
        <taxon>Chaetothyriomycetidae</taxon>
        <taxon>Chaetothyriales</taxon>
        <taxon>Herpotrichiellaceae</taxon>
        <taxon>Cladophialophora</taxon>
    </lineage>
</organism>
<reference evidence="2 3" key="1">
    <citation type="submission" date="2015-01" db="EMBL/GenBank/DDBJ databases">
        <title>The Genome Sequence of Cladophialophora immunda CBS83496.</title>
        <authorList>
            <consortium name="The Broad Institute Genomics Platform"/>
            <person name="Cuomo C."/>
            <person name="de Hoog S."/>
            <person name="Gorbushina A."/>
            <person name="Stielow B."/>
            <person name="Teixiera M."/>
            <person name="Abouelleil A."/>
            <person name="Chapman S.B."/>
            <person name="Priest M."/>
            <person name="Young S.K."/>
            <person name="Wortman J."/>
            <person name="Nusbaum C."/>
            <person name="Birren B."/>
        </authorList>
    </citation>
    <scope>NUCLEOTIDE SEQUENCE [LARGE SCALE GENOMIC DNA]</scope>
    <source>
        <strain evidence="2 3">CBS 83496</strain>
    </source>
</reference>
<dbReference type="GeneID" id="27346509"/>
<dbReference type="VEuPathDB" id="FungiDB:PV07_07315"/>
<evidence type="ECO:0000313" key="2">
    <source>
        <dbReference type="EMBL" id="KIW27586.1"/>
    </source>
</evidence>
<dbReference type="HOGENOM" id="CLU_062651_0_0_1"/>
<gene>
    <name evidence="2" type="ORF">PV07_07315</name>
</gene>
<keyword evidence="3" id="KW-1185">Reference proteome</keyword>
<feature type="compositionally biased region" description="Basic and acidic residues" evidence="1">
    <location>
        <begin position="350"/>
        <end position="361"/>
    </location>
</feature>
<feature type="compositionally biased region" description="Polar residues" evidence="1">
    <location>
        <begin position="193"/>
        <end position="204"/>
    </location>
</feature>
<dbReference type="RefSeq" id="XP_016247802.1">
    <property type="nucleotide sequence ID" value="XM_016394383.1"/>
</dbReference>
<feature type="compositionally biased region" description="Basic and acidic residues" evidence="1">
    <location>
        <begin position="220"/>
        <end position="234"/>
    </location>
</feature>
<protein>
    <submittedName>
        <fullName evidence="2">Uncharacterized protein</fullName>
    </submittedName>
</protein>
<dbReference type="Proteomes" id="UP000054466">
    <property type="component" value="Unassembled WGS sequence"/>
</dbReference>
<feature type="region of interest" description="Disordered" evidence="1">
    <location>
        <begin position="189"/>
        <end position="388"/>
    </location>
</feature>
<feature type="compositionally biased region" description="Acidic residues" evidence="1">
    <location>
        <begin position="206"/>
        <end position="219"/>
    </location>
</feature>
<evidence type="ECO:0000256" key="1">
    <source>
        <dbReference type="SAM" id="MobiDB-lite"/>
    </source>
</evidence>
<dbReference type="STRING" id="569365.A0A0D1ZI02"/>
<feature type="compositionally biased region" description="Polar residues" evidence="1">
    <location>
        <begin position="259"/>
        <end position="276"/>
    </location>
</feature>
<sequence length="388" mass="43085">MSDIEDYTYSPYDDLEDILWDADPTPELADDLAEHAVHSPVYQEEDAVKNEMSEYYSDWEYYSDDYMDDDPTLLRTHAQVGPPAKYSRLVGQDSRRGKKRKLIETIDIPPSGLDEVKLLTSGIKGTIWAQPKGRKTPAYKDGQEEKVALMKNWKDIFAITDNGWNQSQKQAEDDESWANDMSLADMGLRHVQRQPSFDPTTQDAATEIEEDEDLAESVAEEEHDKQIMDSKEGPRPNTTNPRHAGVGQAYDEGGGGLSQAGQDSLRSEGMLSQSAVLGQDDIPRKRRRVKADLPSPPDSSETAVVDADEPKVLSRPAACQKRDGHEKSGTSMVNGMGPSHVQPPEVPASDSRRENKRKATEELDEFDATKSSASSRAKRVASKGTRNS</sequence>
<dbReference type="EMBL" id="KN847043">
    <property type="protein sequence ID" value="KIW27586.1"/>
    <property type="molecule type" value="Genomic_DNA"/>
</dbReference>
<proteinExistence type="predicted"/>
<evidence type="ECO:0000313" key="3">
    <source>
        <dbReference type="Proteomes" id="UP000054466"/>
    </source>
</evidence>
<accession>A0A0D1ZI02</accession>